<reference evidence="2" key="1">
    <citation type="journal article" date="2014" name="Int. J. Syst. Evol. Microbiol.">
        <title>Complete genome sequence of Corynebacterium casei LMG S-19264T (=DSM 44701T), isolated from a smear-ripened cheese.</title>
        <authorList>
            <consortium name="US DOE Joint Genome Institute (JGI-PGF)"/>
            <person name="Walter F."/>
            <person name="Albersmeier A."/>
            <person name="Kalinowski J."/>
            <person name="Ruckert C."/>
        </authorList>
    </citation>
    <scope>NUCLEOTIDE SEQUENCE</scope>
    <source>
        <strain evidence="2">CGMCC 1.15762</strain>
    </source>
</reference>
<dbReference type="AlphaFoldDB" id="A0A8J3EHF6"/>
<name>A0A8J3EHF6_9RHOB</name>
<reference evidence="2" key="2">
    <citation type="submission" date="2020-09" db="EMBL/GenBank/DDBJ databases">
        <authorList>
            <person name="Sun Q."/>
            <person name="Zhou Y."/>
        </authorList>
    </citation>
    <scope>NUCLEOTIDE SEQUENCE</scope>
    <source>
        <strain evidence="2">CGMCC 1.15762</strain>
    </source>
</reference>
<sequence length="242" mass="26152">MQVIVVANGCQDDTADRARAEIAAFADRGWRLQVIDRPEGGKLAALDAGDAVAAAPVRVYLDADVTVSPALLSQLHTALSTEAPRYASGTVRITARGPVSRAYAAVWRRVPFMASGVPGCGIFAVNAAGRARWGAFPEIISDDTFVRLNFAPEERIRVPATYDWPIAEGFANLVKVRGRQDRGVHEIEQRFPELLGNDDKPAFPLGAKLALALRNPLAFAVYSGVAFAVRRRPAGADWSRSR</sequence>
<dbReference type="InterPro" id="IPR001173">
    <property type="entry name" value="Glyco_trans_2-like"/>
</dbReference>
<comment type="caution">
    <text evidence="2">The sequence shown here is derived from an EMBL/GenBank/DDBJ whole genome shotgun (WGS) entry which is preliminary data.</text>
</comment>
<evidence type="ECO:0000313" key="3">
    <source>
        <dbReference type="Proteomes" id="UP000617145"/>
    </source>
</evidence>
<dbReference type="Proteomes" id="UP000617145">
    <property type="component" value="Unassembled WGS sequence"/>
</dbReference>
<dbReference type="InterPro" id="IPR029044">
    <property type="entry name" value="Nucleotide-diphossugar_trans"/>
</dbReference>
<proteinExistence type="predicted"/>
<organism evidence="2 3">
    <name type="scientific">Salipiger pallidus</name>
    <dbReference type="NCBI Taxonomy" id="1775170"/>
    <lineage>
        <taxon>Bacteria</taxon>
        <taxon>Pseudomonadati</taxon>
        <taxon>Pseudomonadota</taxon>
        <taxon>Alphaproteobacteria</taxon>
        <taxon>Rhodobacterales</taxon>
        <taxon>Roseobacteraceae</taxon>
        <taxon>Salipiger</taxon>
    </lineage>
</organism>
<feature type="domain" description="Glycosyltransferase 2-like" evidence="1">
    <location>
        <begin position="3"/>
        <end position="98"/>
    </location>
</feature>
<dbReference type="SUPFAM" id="SSF53448">
    <property type="entry name" value="Nucleotide-diphospho-sugar transferases"/>
    <property type="match status" value="1"/>
</dbReference>
<accession>A0A8J3EHF6</accession>
<keyword evidence="3" id="KW-1185">Reference proteome</keyword>
<dbReference type="Gene3D" id="3.90.550.10">
    <property type="entry name" value="Spore Coat Polysaccharide Biosynthesis Protein SpsA, Chain A"/>
    <property type="match status" value="1"/>
</dbReference>
<gene>
    <name evidence="2" type="ORF">GCM10011415_29260</name>
</gene>
<dbReference type="Pfam" id="PF00535">
    <property type="entry name" value="Glycos_transf_2"/>
    <property type="match status" value="1"/>
</dbReference>
<dbReference type="EMBL" id="BMJV01000006">
    <property type="protein sequence ID" value="GGG78411.1"/>
    <property type="molecule type" value="Genomic_DNA"/>
</dbReference>
<protein>
    <recommendedName>
        <fullName evidence="1">Glycosyltransferase 2-like domain-containing protein</fullName>
    </recommendedName>
</protein>
<evidence type="ECO:0000313" key="2">
    <source>
        <dbReference type="EMBL" id="GGG78411.1"/>
    </source>
</evidence>
<evidence type="ECO:0000259" key="1">
    <source>
        <dbReference type="Pfam" id="PF00535"/>
    </source>
</evidence>